<evidence type="ECO:0000256" key="9">
    <source>
        <dbReference type="ARBA" id="ARBA00023136"/>
    </source>
</evidence>
<dbReference type="RefSeq" id="WP_154529730.1">
    <property type="nucleotide sequence ID" value="NZ_JAQXTV010000075.1"/>
</dbReference>
<gene>
    <name evidence="11" type="primary">yajC</name>
    <name evidence="11" type="ORF">FYJ33_00045</name>
</gene>
<comment type="caution">
    <text evidence="11">The sequence shown here is derived from an EMBL/GenBank/DDBJ whole genome shotgun (WGS) entry which is preliminary data.</text>
</comment>
<evidence type="ECO:0000256" key="3">
    <source>
        <dbReference type="ARBA" id="ARBA00022448"/>
    </source>
</evidence>
<evidence type="ECO:0000313" key="11">
    <source>
        <dbReference type="EMBL" id="MSR89839.1"/>
    </source>
</evidence>
<comment type="similarity">
    <text evidence="2">Belongs to the YajC family.</text>
</comment>
<organism evidence="11 12">
    <name type="scientific">Inconstantimicrobium porci</name>
    <dbReference type="NCBI Taxonomy" id="2652291"/>
    <lineage>
        <taxon>Bacteria</taxon>
        <taxon>Bacillati</taxon>
        <taxon>Bacillota</taxon>
        <taxon>Clostridia</taxon>
        <taxon>Eubacteriales</taxon>
        <taxon>Clostridiaceae</taxon>
        <taxon>Inconstantimicrobium</taxon>
    </lineage>
</organism>
<evidence type="ECO:0000256" key="10">
    <source>
        <dbReference type="SAM" id="Phobius"/>
    </source>
</evidence>
<keyword evidence="3" id="KW-0813">Transport</keyword>
<dbReference type="GO" id="GO:0005886">
    <property type="term" value="C:plasma membrane"/>
    <property type="evidence" value="ECO:0007669"/>
    <property type="project" value="UniProtKB-SubCell"/>
</dbReference>
<protein>
    <submittedName>
        <fullName evidence="11">Preprotein translocase subunit YajC</fullName>
    </submittedName>
</protein>
<dbReference type="EMBL" id="VULX01000001">
    <property type="protein sequence ID" value="MSR89839.1"/>
    <property type="molecule type" value="Genomic_DNA"/>
</dbReference>
<keyword evidence="4" id="KW-1003">Cell membrane</keyword>
<comment type="subcellular location">
    <subcellularLocation>
        <location evidence="1">Cell membrane</location>
        <topology evidence="1">Single-pass membrane protein</topology>
    </subcellularLocation>
</comment>
<evidence type="ECO:0000256" key="8">
    <source>
        <dbReference type="ARBA" id="ARBA00023010"/>
    </source>
</evidence>
<keyword evidence="9 10" id="KW-0472">Membrane</keyword>
<name>A0A7X2MVJ4_9CLOT</name>
<dbReference type="PANTHER" id="PTHR33909:SF1">
    <property type="entry name" value="SEC TRANSLOCON ACCESSORY COMPLEX SUBUNIT YAJC"/>
    <property type="match status" value="1"/>
</dbReference>
<dbReference type="GO" id="GO:0015031">
    <property type="term" value="P:protein transport"/>
    <property type="evidence" value="ECO:0007669"/>
    <property type="project" value="UniProtKB-KW"/>
</dbReference>
<keyword evidence="5 10" id="KW-0812">Transmembrane</keyword>
<dbReference type="Proteomes" id="UP000460287">
    <property type="component" value="Unassembled WGS sequence"/>
</dbReference>
<accession>A0A7X2MVJ4</accession>
<keyword evidence="7 10" id="KW-1133">Transmembrane helix</keyword>
<evidence type="ECO:0000256" key="6">
    <source>
        <dbReference type="ARBA" id="ARBA00022927"/>
    </source>
</evidence>
<keyword evidence="8" id="KW-0811">Translocation</keyword>
<dbReference type="PANTHER" id="PTHR33909">
    <property type="entry name" value="SEC TRANSLOCON ACCESSORY COMPLEX SUBUNIT YAJC"/>
    <property type="match status" value="1"/>
</dbReference>
<dbReference type="AlphaFoldDB" id="A0A7X2MVJ4"/>
<evidence type="ECO:0000256" key="7">
    <source>
        <dbReference type="ARBA" id="ARBA00022989"/>
    </source>
</evidence>
<dbReference type="NCBIfam" id="TIGR00739">
    <property type="entry name" value="yajC"/>
    <property type="match status" value="1"/>
</dbReference>
<proteinExistence type="inferred from homology"/>
<feature type="transmembrane region" description="Helical" evidence="10">
    <location>
        <begin position="6"/>
        <end position="27"/>
    </location>
</feature>
<sequence length="98" mass="11130">MSQNSALLMQLGVIVVFFVIFYAVLLVPEKKRKKKYAQMLDDLKVNDQVLTRGGIVGKVIKVDDEYMVLESGPDRVRIKMSKRAVSTVTPKEEQNSEK</sequence>
<evidence type="ECO:0000256" key="4">
    <source>
        <dbReference type="ARBA" id="ARBA00022475"/>
    </source>
</evidence>
<evidence type="ECO:0000256" key="5">
    <source>
        <dbReference type="ARBA" id="ARBA00022692"/>
    </source>
</evidence>
<dbReference type="InterPro" id="IPR003849">
    <property type="entry name" value="Preprotein_translocase_YajC"/>
</dbReference>
<dbReference type="PRINTS" id="PR01853">
    <property type="entry name" value="YAJCTRNLCASE"/>
</dbReference>
<keyword evidence="12" id="KW-1185">Reference proteome</keyword>
<reference evidence="11 12" key="1">
    <citation type="submission" date="2019-08" db="EMBL/GenBank/DDBJ databases">
        <title>In-depth cultivation of the pig gut microbiome towards novel bacterial diversity and tailored functional studies.</title>
        <authorList>
            <person name="Wylensek D."/>
            <person name="Hitch T.C.A."/>
            <person name="Clavel T."/>
        </authorList>
    </citation>
    <scope>NUCLEOTIDE SEQUENCE [LARGE SCALE GENOMIC DNA]</scope>
    <source>
        <strain evidence="11 12">WCA-383-APC-5B</strain>
    </source>
</reference>
<evidence type="ECO:0000256" key="1">
    <source>
        <dbReference type="ARBA" id="ARBA00004162"/>
    </source>
</evidence>
<evidence type="ECO:0000313" key="12">
    <source>
        <dbReference type="Proteomes" id="UP000460287"/>
    </source>
</evidence>
<keyword evidence="6" id="KW-0653">Protein transport</keyword>
<evidence type="ECO:0000256" key="2">
    <source>
        <dbReference type="ARBA" id="ARBA00006742"/>
    </source>
</evidence>
<dbReference type="Pfam" id="PF02699">
    <property type="entry name" value="YajC"/>
    <property type="match status" value="1"/>
</dbReference>
<dbReference type="SMART" id="SM01323">
    <property type="entry name" value="YajC"/>
    <property type="match status" value="1"/>
</dbReference>